<dbReference type="InterPro" id="IPR050090">
    <property type="entry name" value="Tyrosine_recombinase_XerCD"/>
</dbReference>
<keyword evidence="2" id="KW-0238">DNA-binding</keyword>
<gene>
    <name evidence="5" type="primary">xerD_8</name>
    <name evidence="5" type="ORF">CLMAG_58880</name>
</gene>
<evidence type="ECO:0000256" key="2">
    <source>
        <dbReference type="ARBA" id="ARBA00023125"/>
    </source>
</evidence>
<dbReference type="GO" id="GO:0006310">
    <property type="term" value="P:DNA recombination"/>
    <property type="evidence" value="ECO:0007669"/>
    <property type="project" value="UniProtKB-KW"/>
</dbReference>
<dbReference type="InterPro" id="IPR002104">
    <property type="entry name" value="Integrase_catalytic"/>
</dbReference>
<dbReference type="GO" id="GO:0003677">
    <property type="term" value="F:DNA binding"/>
    <property type="evidence" value="ECO:0007669"/>
    <property type="project" value="UniProtKB-KW"/>
</dbReference>
<proteinExistence type="inferred from homology"/>
<keyword evidence="3" id="KW-0233">DNA recombination</keyword>
<evidence type="ECO:0000256" key="1">
    <source>
        <dbReference type="ARBA" id="ARBA00008857"/>
    </source>
</evidence>
<dbReference type="InterPro" id="IPR010998">
    <property type="entry name" value="Integrase_recombinase_N"/>
</dbReference>
<feature type="domain" description="Tyr recombinase" evidence="4">
    <location>
        <begin position="86"/>
        <end position="261"/>
    </location>
</feature>
<name>A0A162QPN5_9CLOT</name>
<dbReference type="PROSITE" id="PS51898">
    <property type="entry name" value="TYR_RECOMBINASE"/>
    <property type="match status" value="1"/>
</dbReference>
<dbReference type="OrthoDB" id="107900at2"/>
<dbReference type="EMBL" id="LWAE01000014">
    <property type="protein sequence ID" value="KZL88795.1"/>
    <property type="molecule type" value="Genomic_DNA"/>
</dbReference>
<keyword evidence="6" id="KW-1185">Reference proteome</keyword>
<accession>A0A162QPN5</accession>
<evidence type="ECO:0000259" key="4">
    <source>
        <dbReference type="PROSITE" id="PS51898"/>
    </source>
</evidence>
<evidence type="ECO:0000256" key="3">
    <source>
        <dbReference type="ARBA" id="ARBA00023172"/>
    </source>
</evidence>
<dbReference type="Proteomes" id="UP000076603">
    <property type="component" value="Unassembled WGS sequence"/>
</dbReference>
<dbReference type="InterPro" id="IPR013762">
    <property type="entry name" value="Integrase-like_cat_sf"/>
</dbReference>
<comment type="similarity">
    <text evidence="1">Belongs to the 'phage' integrase family.</text>
</comment>
<protein>
    <submittedName>
        <fullName evidence="5">Tyrosine recombinase XerD</fullName>
    </submittedName>
</protein>
<reference evidence="5 6" key="1">
    <citation type="submission" date="2016-04" db="EMBL/GenBank/DDBJ databases">
        <title>Genome sequence of Clostridium magnum DSM 2767.</title>
        <authorList>
            <person name="Poehlein A."/>
            <person name="Uhlig R."/>
            <person name="Fischer R."/>
            <person name="Bahl H."/>
            <person name="Daniel R."/>
        </authorList>
    </citation>
    <scope>NUCLEOTIDE SEQUENCE [LARGE SCALE GENOMIC DNA]</scope>
    <source>
        <strain evidence="5 6">DSM 2767</strain>
    </source>
</reference>
<dbReference type="CDD" id="cd00397">
    <property type="entry name" value="DNA_BRE_C"/>
    <property type="match status" value="1"/>
</dbReference>
<dbReference type="PANTHER" id="PTHR30349">
    <property type="entry name" value="PHAGE INTEGRASE-RELATED"/>
    <property type="match status" value="1"/>
</dbReference>
<dbReference type="Gene3D" id="1.10.443.10">
    <property type="entry name" value="Intergrase catalytic core"/>
    <property type="match status" value="1"/>
</dbReference>
<dbReference type="PANTHER" id="PTHR30349:SF41">
    <property type="entry name" value="INTEGRASE_RECOMBINASE PROTEIN MJ0367-RELATED"/>
    <property type="match status" value="1"/>
</dbReference>
<dbReference type="GO" id="GO:0015074">
    <property type="term" value="P:DNA integration"/>
    <property type="evidence" value="ECO:0007669"/>
    <property type="project" value="InterPro"/>
</dbReference>
<dbReference type="STRING" id="1121326.CLMAG_58880"/>
<evidence type="ECO:0000313" key="5">
    <source>
        <dbReference type="EMBL" id="KZL88795.1"/>
    </source>
</evidence>
<comment type="caution">
    <text evidence="5">The sequence shown here is derived from an EMBL/GenBank/DDBJ whole genome shotgun (WGS) entry which is preliminary data.</text>
</comment>
<organism evidence="5 6">
    <name type="scientific">Clostridium magnum DSM 2767</name>
    <dbReference type="NCBI Taxonomy" id="1121326"/>
    <lineage>
        <taxon>Bacteria</taxon>
        <taxon>Bacillati</taxon>
        <taxon>Bacillota</taxon>
        <taxon>Clostridia</taxon>
        <taxon>Eubacteriales</taxon>
        <taxon>Clostridiaceae</taxon>
        <taxon>Clostridium</taxon>
    </lineage>
</organism>
<dbReference type="Pfam" id="PF00589">
    <property type="entry name" value="Phage_integrase"/>
    <property type="match status" value="1"/>
</dbReference>
<dbReference type="Gene3D" id="1.10.150.130">
    <property type="match status" value="1"/>
</dbReference>
<dbReference type="RefSeq" id="WP_082832131.1">
    <property type="nucleotide sequence ID" value="NZ_FQXL01000035.1"/>
</dbReference>
<sequence>MRPASIKTYEDVVYHIWYKFYNKEGLIKDITKDLFDNFIMFLKQKMNEKDSSIQSNIKKMRTILYYFMKLGYLEKFKIDNIKVDKDSIETYTDEELKILLEKPNLERCTFVQYRNWCIINFLLATGARISSIINIKIEDLDFENDLVTYRHTKNRKKHIVPISKSLREILIEYLQYRQSAEKSDYLFVTAFGDKCGRINLVASINDYNRKRGVMRTGVHKFRHTFAKKWVMSGGNIFKLQKILQHSTMEMVKNYVNIFNSD</sequence>
<dbReference type="SUPFAM" id="SSF56349">
    <property type="entry name" value="DNA breaking-rejoining enzymes"/>
    <property type="match status" value="1"/>
</dbReference>
<dbReference type="InterPro" id="IPR011010">
    <property type="entry name" value="DNA_brk_join_enz"/>
</dbReference>
<evidence type="ECO:0000313" key="6">
    <source>
        <dbReference type="Proteomes" id="UP000076603"/>
    </source>
</evidence>
<dbReference type="PATRIC" id="fig|1121326.3.peg.5954"/>
<dbReference type="AlphaFoldDB" id="A0A162QPN5"/>